<dbReference type="EMBL" id="AM711634">
    <property type="protein sequence ID" value="CAM98305.1"/>
    <property type="molecule type" value="mRNA"/>
</dbReference>
<evidence type="ECO:0000313" key="4">
    <source>
        <dbReference type="EMBL" id="CAM98305.1"/>
    </source>
</evidence>
<accession>B2FH91</accession>
<keyword evidence="2" id="KW-0378">Hydrolase</keyword>
<dbReference type="PANTHER" id="PTHR10655:SF17">
    <property type="entry name" value="LYSOPHOSPHOLIPASE-LIKE PROTEIN 1"/>
    <property type="match status" value="1"/>
</dbReference>
<dbReference type="PANTHER" id="PTHR10655">
    <property type="entry name" value="LYSOPHOSPHOLIPASE-RELATED"/>
    <property type="match status" value="1"/>
</dbReference>
<sequence>MRYAVRAATTSFGAAPALILLLHGTGDNEQGLLGAIGQLAPPDAVVVSLRGPLQAPFGGFRWFEGYSSAPEQIALDKTVGSSSDAVLAFIEEAPAKFGIDPKRVFLLGFSQGATLVWTTLLSRWSRPGLIAGGLTLSGRLFPELMQAGTPLYARLADPTQLRDCAVFASHGAQDSVTPVAIGRSNERLFRDWAPGADLIYKEDPVAGHEISKAVAASMSQWFRRYVSGASKGDQ</sequence>
<protein>
    <submittedName>
        <fullName evidence="4">Putative phospholipase/carboxylesterase</fullName>
    </submittedName>
</protein>
<reference evidence="4" key="1">
    <citation type="submission" date="2007-05" db="EMBL/GenBank/DDBJ databases">
        <title>Identification and characterization of a cDNA encoding a phospholipase/carboxylesterase family protein from Isochrysis galbana.</title>
        <authorList>
            <person name="Godet S."/>
            <person name="Loiseau C."/>
            <person name="Ergan F."/>
            <person name="Herault J."/>
        </authorList>
    </citation>
    <scope>NUCLEOTIDE SEQUENCE</scope>
    <source>
        <strain evidence="4">CCAP 927/1</strain>
    </source>
</reference>
<evidence type="ECO:0000256" key="1">
    <source>
        <dbReference type="ARBA" id="ARBA00006499"/>
    </source>
</evidence>
<dbReference type="AlphaFoldDB" id="B2FH91"/>
<dbReference type="GO" id="GO:0016787">
    <property type="term" value="F:hydrolase activity"/>
    <property type="evidence" value="ECO:0007669"/>
    <property type="project" value="UniProtKB-KW"/>
</dbReference>
<comment type="similarity">
    <text evidence="1">Belongs to the AB hydrolase superfamily. AB hydrolase 2 family.</text>
</comment>
<name>B2FH91_ISOGA</name>
<proteinExistence type="evidence at transcript level"/>
<dbReference type="Gene3D" id="3.40.50.1820">
    <property type="entry name" value="alpha/beta hydrolase"/>
    <property type="match status" value="1"/>
</dbReference>
<dbReference type="InterPro" id="IPR003140">
    <property type="entry name" value="PLipase/COase/thioEstase"/>
</dbReference>
<organism evidence="4">
    <name type="scientific">Isochrysis galbana</name>
    <name type="common">Marine planktonic alga</name>
    <dbReference type="NCBI Taxonomy" id="37099"/>
    <lineage>
        <taxon>Eukaryota</taxon>
        <taxon>Haptista</taxon>
        <taxon>Haptophyta</taxon>
        <taxon>Prymnesiophyceae</taxon>
        <taxon>Isochrysidales</taxon>
        <taxon>Isochrysidaceae</taxon>
        <taxon>Isochrysis</taxon>
    </lineage>
</organism>
<dbReference type="InterPro" id="IPR050565">
    <property type="entry name" value="LYPA1-2/EST-like"/>
</dbReference>
<dbReference type="SUPFAM" id="SSF53474">
    <property type="entry name" value="alpha/beta-Hydrolases"/>
    <property type="match status" value="1"/>
</dbReference>
<dbReference type="Pfam" id="PF02230">
    <property type="entry name" value="Abhydrolase_2"/>
    <property type="match status" value="1"/>
</dbReference>
<gene>
    <name evidence="4" type="primary">plcep</name>
</gene>
<evidence type="ECO:0000259" key="3">
    <source>
        <dbReference type="Pfam" id="PF02230"/>
    </source>
</evidence>
<evidence type="ECO:0000256" key="2">
    <source>
        <dbReference type="ARBA" id="ARBA00022801"/>
    </source>
</evidence>
<feature type="domain" description="Phospholipase/carboxylesterase/thioesterase" evidence="3">
    <location>
        <begin position="15"/>
        <end position="194"/>
    </location>
</feature>
<dbReference type="InterPro" id="IPR029058">
    <property type="entry name" value="AB_hydrolase_fold"/>
</dbReference>